<name>A0A078L0H1_9GAMM</name>
<dbReference type="OrthoDB" id="7057597at2"/>
<proteinExistence type="predicted"/>
<dbReference type="RefSeq" id="WP_043874066.1">
    <property type="nucleotide sequence ID" value="NZ_CCVW01000002.1"/>
</dbReference>
<dbReference type="AlphaFoldDB" id="A0A078L0H1"/>
<gene>
    <name evidence="2" type="primary">bpoC_1</name>
    <name evidence="2" type="ORF">BN59_01827</name>
</gene>
<dbReference type="PANTHER" id="PTHR43433:SF5">
    <property type="entry name" value="AB HYDROLASE-1 DOMAIN-CONTAINING PROTEIN"/>
    <property type="match status" value="1"/>
</dbReference>
<dbReference type="EMBL" id="CCSB01000002">
    <property type="protein sequence ID" value="CDZ77544.1"/>
    <property type="molecule type" value="Genomic_DNA"/>
</dbReference>
<dbReference type="PANTHER" id="PTHR43433">
    <property type="entry name" value="HYDROLASE, ALPHA/BETA FOLD FAMILY PROTEIN"/>
    <property type="match status" value="1"/>
</dbReference>
<dbReference type="Gene3D" id="3.40.50.1820">
    <property type="entry name" value="alpha/beta hydrolase"/>
    <property type="match status" value="1"/>
</dbReference>
<dbReference type="SUPFAM" id="SSF53474">
    <property type="entry name" value="alpha/beta-Hydrolases"/>
    <property type="match status" value="1"/>
</dbReference>
<keyword evidence="2" id="KW-0575">Peroxidase</keyword>
<dbReference type="eggNOG" id="COG2267">
    <property type="taxonomic scope" value="Bacteria"/>
</dbReference>
<dbReference type="Pfam" id="PF00561">
    <property type="entry name" value="Abhydrolase_1"/>
    <property type="match status" value="1"/>
</dbReference>
<protein>
    <submittedName>
        <fullName evidence="2">Putative non-heme bromoperoxidase BpoC</fullName>
    </submittedName>
</protein>
<accession>A0A078L0H1</accession>
<feature type="domain" description="AB hydrolase-1" evidence="1">
    <location>
        <begin position="21"/>
        <end position="122"/>
    </location>
</feature>
<dbReference type="GO" id="GO:0004601">
    <property type="term" value="F:peroxidase activity"/>
    <property type="evidence" value="ECO:0007669"/>
    <property type="project" value="UniProtKB-KW"/>
</dbReference>
<dbReference type="STRING" id="1034943.BN59_01827"/>
<evidence type="ECO:0000259" key="1">
    <source>
        <dbReference type="Pfam" id="PF00561"/>
    </source>
</evidence>
<dbReference type="InterPro" id="IPR000073">
    <property type="entry name" value="AB_hydrolase_1"/>
</dbReference>
<sequence length="264" mass="29180">MAFLKVNGASIYYEVHGQGEPLVLVAGYTCDHLFWSAMLDELAKKFQVLVFDNRAVGQTTDDGALFSLDDMAQDTMALIEHLGLKRPHILGQSMGGAIAQIIAKKYPDKIGKLIILNSTGKFNRRTDLALESLINLRKQDLSLDLLIEAAMPWFFSSAYMSDPKNIIAFKDAITGNPYPQSIEDQIRQCRNIPTFNSQSWQHEIKAPALVIAAVEDIIALPSESQELAKGINAQFVLIPGAHSSPLEQHQEVNKAVVNFLVTSQ</sequence>
<evidence type="ECO:0000313" key="3">
    <source>
        <dbReference type="Proteomes" id="UP000044071"/>
    </source>
</evidence>
<keyword evidence="3" id="KW-1185">Reference proteome</keyword>
<evidence type="ECO:0000313" key="2">
    <source>
        <dbReference type="EMBL" id="CDZ77544.1"/>
    </source>
</evidence>
<keyword evidence="2" id="KW-0560">Oxidoreductase</keyword>
<dbReference type="InterPro" id="IPR029058">
    <property type="entry name" value="AB_hydrolase_fold"/>
</dbReference>
<organism evidence="2 3">
    <name type="scientific">Legionella massiliensis</name>
    <dbReference type="NCBI Taxonomy" id="1034943"/>
    <lineage>
        <taxon>Bacteria</taxon>
        <taxon>Pseudomonadati</taxon>
        <taxon>Pseudomonadota</taxon>
        <taxon>Gammaproteobacteria</taxon>
        <taxon>Legionellales</taxon>
        <taxon>Legionellaceae</taxon>
        <taxon>Legionella</taxon>
    </lineage>
</organism>
<dbReference type="InterPro" id="IPR050471">
    <property type="entry name" value="AB_hydrolase"/>
</dbReference>
<dbReference type="PRINTS" id="PR00111">
    <property type="entry name" value="ABHYDROLASE"/>
</dbReference>
<reference evidence="2 3" key="1">
    <citation type="submission" date="2014-06" db="EMBL/GenBank/DDBJ databases">
        <authorList>
            <person name="Urmite Genomes Urmite Genomes"/>
        </authorList>
    </citation>
    <scope>NUCLEOTIDE SEQUENCE [LARGE SCALE GENOMIC DNA]</scope>
</reference>
<dbReference type="Proteomes" id="UP000044071">
    <property type="component" value="Unassembled WGS sequence"/>
</dbReference>